<name>A0A218XQ58_PUNGR</name>
<evidence type="ECO:0000313" key="1">
    <source>
        <dbReference type="EMBL" id="OWM86970.1"/>
    </source>
</evidence>
<reference evidence="2" key="1">
    <citation type="journal article" date="2017" name="Plant J.">
        <title>The pomegranate (Punica granatum L.) genome and the genomics of punicalagin biosynthesis.</title>
        <authorList>
            <person name="Qin G."/>
            <person name="Xu C."/>
            <person name="Ming R."/>
            <person name="Tang H."/>
            <person name="Guyot R."/>
            <person name="Kramer E.M."/>
            <person name="Hu Y."/>
            <person name="Yi X."/>
            <person name="Qi Y."/>
            <person name="Xu X."/>
            <person name="Gao Z."/>
            <person name="Pan H."/>
            <person name="Jian J."/>
            <person name="Tian Y."/>
            <person name="Yue Z."/>
            <person name="Xu Y."/>
        </authorList>
    </citation>
    <scope>NUCLEOTIDE SEQUENCE [LARGE SCALE GENOMIC DNA]</scope>
    <source>
        <strain evidence="2">cv. Dabenzi</strain>
    </source>
</reference>
<evidence type="ECO:0000313" key="2">
    <source>
        <dbReference type="Proteomes" id="UP000197138"/>
    </source>
</evidence>
<dbReference type="AlphaFoldDB" id="A0A218XQ58"/>
<dbReference type="EMBL" id="MTKT01001080">
    <property type="protein sequence ID" value="OWM86970.1"/>
    <property type="molecule type" value="Genomic_DNA"/>
</dbReference>
<organism evidence="1 2">
    <name type="scientific">Punica granatum</name>
    <name type="common">Pomegranate</name>
    <dbReference type="NCBI Taxonomy" id="22663"/>
    <lineage>
        <taxon>Eukaryota</taxon>
        <taxon>Viridiplantae</taxon>
        <taxon>Streptophyta</taxon>
        <taxon>Embryophyta</taxon>
        <taxon>Tracheophyta</taxon>
        <taxon>Spermatophyta</taxon>
        <taxon>Magnoliopsida</taxon>
        <taxon>eudicotyledons</taxon>
        <taxon>Gunneridae</taxon>
        <taxon>Pentapetalae</taxon>
        <taxon>rosids</taxon>
        <taxon>malvids</taxon>
        <taxon>Myrtales</taxon>
        <taxon>Lythraceae</taxon>
        <taxon>Punica</taxon>
    </lineage>
</organism>
<accession>A0A218XQ58</accession>
<gene>
    <name evidence="1" type="ORF">CDL15_Pgr016006</name>
</gene>
<comment type="caution">
    <text evidence="1">The sequence shown here is derived from an EMBL/GenBank/DDBJ whole genome shotgun (WGS) entry which is preliminary data.</text>
</comment>
<proteinExistence type="predicted"/>
<protein>
    <submittedName>
        <fullName evidence="1">Uncharacterized protein</fullName>
    </submittedName>
</protein>
<sequence>MEEDDDQRSYLLMWGRGFPRPSAASVCASVGLTRFVIRIRVSSGCYDWAGYGPASPDRKWTWHKHA</sequence>
<dbReference type="Proteomes" id="UP000197138">
    <property type="component" value="Unassembled WGS sequence"/>
</dbReference>